<reference evidence="9" key="1">
    <citation type="submission" date="2022-12" db="EMBL/GenBank/DDBJ databases">
        <title>Reference genome sequencing for broad-spectrum identification of bacterial and archaeal isolates by mass spectrometry.</title>
        <authorList>
            <person name="Sekiguchi Y."/>
            <person name="Tourlousse D.M."/>
        </authorList>
    </citation>
    <scope>NUCLEOTIDE SEQUENCE</scope>
    <source>
        <strain evidence="9">LLR39Z86</strain>
    </source>
</reference>
<dbReference type="NCBIfam" id="TIGR01167">
    <property type="entry name" value="LPXTG_anchor"/>
    <property type="match status" value="1"/>
</dbReference>
<proteinExistence type="predicted"/>
<evidence type="ECO:0000256" key="2">
    <source>
        <dbReference type="ARBA" id="ARBA00022525"/>
    </source>
</evidence>
<keyword evidence="10" id="KW-1185">Reference proteome</keyword>
<evidence type="ECO:0000256" key="3">
    <source>
        <dbReference type="ARBA" id="ARBA00022729"/>
    </source>
</evidence>
<accession>A0A9W6LFB9</accession>
<evidence type="ECO:0000256" key="6">
    <source>
        <dbReference type="SAM" id="SignalP"/>
    </source>
</evidence>
<dbReference type="RefSeq" id="WP_270116144.1">
    <property type="nucleotide sequence ID" value="NZ_BAAAOL010000009.1"/>
</dbReference>
<protein>
    <recommendedName>
        <fullName evidence="11">LPXTG-motif cell wall-anchored protein/TQXA domain-containing protein</fullName>
    </recommendedName>
</protein>
<evidence type="ECO:0000313" key="9">
    <source>
        <dbReference type="EMBL" id="GLI40426.1"/>
    </source>
</evidence>
<feature type="chain" id="PRO_5040792621" description="LPXTG-motif cell wall-anchored protein/TQXA domain-containing protein" evidence="6">
    <location>
        <begin position="29"/>
        <end position="373"/>
    </location>
</feature>
<evidence type="ECO:0000256" key="1">
    <source>
        <dbReference type="ARBA" id="ARBA00022512"/>
    </source>
</evidence>
<keyword evidence="3 6" id="KW-0732">Signal</keyword>
<keyword evidence="4" id="KW-0572">Peptidoglycan-anchor</keyword>
<evidence type="ECO:0000259" key="8">
    <source>
        <dbReference type="Pfam" id="PF08341"/>
    </source>
</evidence>
<dbReference type="InterPro" id="IPR019931">
    <property type="entry name" value="LPXTG_anchor"/>
</dbReference>
<sequence length="373" mass="39686">MMTKALKGTMAAAAGVALGLTGVTAAQAQDEEAGILAAGDVVIEDPGIRLNGKLDGLDKKPHANMIALDPGDGEYRTVYCIQLGVPLKKDNAHEERPWEEIPVEDLPMVLGVLTLGYDGTNAGELLEEAGLASDDYGDVTQEQLAYAATQSAIWSLTDGWDLSTSDPTEDDVADEIVPALQEWLLANAVPVEEPEEPFFDYDDTDAKVEGSTVGPFTVDTNIDSLSFEQPEGATVIDENGEELTALADGQVFSVKFDKAETASVTIVTDTVEWTTQAGRTFVPVDAEGANVEGQRLILAEEFTEEFYYEIPFEIVVEEVPSQSPSESPKPQLPVTGSSLTTVATVGGAVLLAGVAAMVLMRRRAARADWGSDA</sequence>
<evidence type="ECO:0000313" key="10">
    <source>
        <dbReference type="Proteomes" id="UP001144313"/>
    </source>
</evidence>
<evidence type="ECO:0000256" key="4">
    <source>
        <dbReference type="ARBA" id="ARBA00023088"/>
    </source>
</evidence>
<evidence type="ECO:0000259" key="7">
    <source>
        <dbReference type="Pfam" id="PF00746"/>
    </source>
</evidence>
<organism evidence="9 10">
    <name type="scientific">Glycomyces algeriensis</name>
    <dbReference type="NCBI Taxonomy" id="256037"/>
    <lineage>
        <taxon>Bacteria</taxon>
        <taxon>Bacillati</taxon>
        <taxon>Actinomycetota</taxon>
        <taxon>Actinomycetes</taxon>
        <taxon>Glycomycetales</taxon>
        <taxon>Glycomycetaceae</taxon>
        <taxon>Glycomyces</taxon>
    </lineage>
</organism>
<dbReference type="EMBL" id="BSDT01000001">
    <property type="protein sequence ID" value="GLI40426.1"/>
    <property type="molecule type" value="Genomic_DNA"/>
</dbReference>
<comment type="caution">
    <text evidence="9">The sequence shown here is derived from an EMBL/GenBank/DDBJ whole genome shotgun (WGS) entry which is preliminary data.</text>
</comment>
<gene>
    <name evidence="9" type="ORF">GALLR39Z86_02760</name>
</gene>
<keyword evidence="2" id="KW-0964">Secreted</keyword>
<keyword evidence="1" id="KW-0134">Cell wall</keyword>
<feature type="domain" description="Gram-positive cocci surface proteins LPxTG" evidence="7">
    <location>
        <begin position="326"/>
        <end position="363"/>
    </location>
</feature>
<keyword evidence="5" id="KW-1133">Transmembrane helix</keyword>
<feature type="signal peptide" evidence="6">
    <location>
        <begin position="1"/>
        <end position="28"/>
    </location>
</feature>
<evidence type="ECO:0008006" key="11">
    <source>
        <dbReference type="Google" id="ProtNLM"/>
    </source>
</evidence>
<evidence type="ECO:0000256" key="5">
    <source>
        <dbReference type="SAM" id="Phobius"/>
    </source>
</evidence>
<dbReference type="Pfam" id="PF08341">
    <property type="entry name" value="TED"/>
    <property type="match status" value="1"/>
</dbReference>
<feature type="transmembrane region" description="Helical" evidence="5">
    <location>
        <begin position="339"/>
        <end position="359"/>
    </location>
</feature>
<feature type="domain" description="Thioester" evidence="8">
    <location>
        <begin position="78"/>
        <end position="188"/>
    </location>
</feature>
<dbReference type="AlphaFoldDB" id="A0A9W6LFB9"/>
<keyword evidence="5" id="KW-0472">Membrane</keyword>
<dbReference type="InterPro" id="IPR013552">
    <property type="entry name" value="Thioester_dom"/>
</dbReference>
<dbReference type="Pfam" id="PF00746">
    <property type="entry name" value="Gram_pos_anchor"/>
    <property type="match status" value="1"/>
</dbReference>
<name>A0A9W6LFB9_9ACTN</name>
<dbReference type="Proteomes" id="UP001144313">
    <property type="component" value="Unassembled WGS sequence"/>
</dbReference>
<keyword evidence="5" id="KW-0812">Transmembrane</keyword>